<dbReference type="OrthoDB" id="5389892at2759"/>
<dbReference type="Pfam" id="PF08316">
    <property type="entry name" value="Pal1"/>
    <property type="match status" value="1"/>
</dbReference>
<protein>
    <recommendedName>
        <fullName evidence="4">Pal1-domain-containing protein</fullName>
    </recommendedName>
</protein>
<organism evidence="2 3">
    <name type="scientific">Erysiphe pulchra</name>
    <dbReference type="NCBI Taxonomy" id="225359"/>
    <lineage>
        <taxon>Eukaryota</taxon>
        <taxon>Fungi</taxon>
        <taxon>Dikarya</taxon>
        <taxon>Ascomycota</taxon>
        <taxon>Pezizomycotina</taxon>
        <taxon>Leotiomycetes</taxon>
        <taxon>Erysiphales</taxon>
        <taxon>Erysiphaceae</taxon>
        <taxon>Erysiphe</taxon>
    </lineage>
</organism>
<dbReference type="AlphaFoldDB" id="A0A2S4PRC4"/>
<name>A0A2S4PRC4_9PEZI</name>
<gene>
    <name evidence="2" type="ORF">EPUL_005024</name>
</gene>
<feature type="compositionally biased region" description="Low complexity" evidence="1">
    <location>
        <begin position="254"/>
        <end position="271"/>
    </location>
</feature>
<feature type="region of interest" description="Disordered" evidence="1">
    <location>
        <begin position="237"/>
        <end position="277"/>
    </location>
</feature>
<keyword evidence="3" id="KW-1185">Reference proteome</keyword>
<accession>A0A2S4PRC4</accession>
<feature type="compositionally biased region" description="Polar residues" evidence="1">
    <location>
        <begin position="1"/>
        <end position="24"/>
    </location>
</feature>
<feature type="non-terminal residue" evidence="2">
    <location>
        <position position="334"/>
    </location>
</feature>
<evidence type="ECO:0008006" key="4">
    <source>
        <dbReference type="Google" id="ProtNLM"/>
    </source>
</evidence>
<dbReference type="Proteomes" id="UP000237438">
    <property type="component" value="Unassembled WGS sequence"/>
</dbReference>
<reference evidence="2 3" key="1">
    <citation type="submission" date="2017-10" db="EMBL/GenBank/DDBJ databases">
        <title>Development of genomic resources for the powdery mildew, Erysiphe pulchra.</title>
        <authorList>
            <person name="Wadl P.A."/>
            <person name="Mack B.M."/>
            <person name="Moore G."/>
            <person name="Beltz S.B."/>
        </authorList>
    </citation>
    <scope>NUCLEOTIDE SEQUENCE [LARGE SCALE GENOMIC DNA]</scope>
    <source>
        <strain evidence="2">Cflorida</strain>
    </source>
</reference>
<evidence type="ECO:0000256" key="1">
    <source>
        <dbReference type="SAM" id="MobiDB-lite"/>
    </source>
</evidence>
<dbReference type="EMBL" id="PEDP01000949">
    <property type="protein sequence ID" value="POS84579.1"/>
    <property type="molecule type" value="Genomic_DNA"/>
</dbReference>
<feature type="region of interest" description="Disordered" evidence="1">
    <location>
        <begin position="1"/>
        <end position="62"/>
    </location>
</feature>
<dbReference type="PANTHER" id="PTHR28307">
    <property type="entry name" value="PROTEIN PAL1"/>
    <property type="match status" value="1"/>
</dbReference>
<evidence type="ECO:0000313" key="2">
    <source>
        <dbReference type="EMBL" id="POS84579.1"/>
    </source>
</evidence>
<evidence type="ECO:0000313" key="3">
    <source>
        <dbReference type="Proteomes" id="UP000237438"/>
    </source>
</evidence>
<proteinExistence type="predicted"/>
<sequence length="334" mass="37207">MLGSPLNSNGRAFSVTLTPSTNRYPTPPASASPTRSSFYRQHPPPSTQQNKDNDLDGNSKARKRCSSLCERFPGDMSHRPLDVLRQETFAANRAPHLKKKHIPGADTIDSLDRSAFGLSYHHGGPYDATLLARNRTRQHAPIEALKSSNDEAIRATPREFIKASIERHLPLQGTAVIPPGMMGFDGQIMQYVEGADLMREPDAPGGAYKRWPDMKYLPEDLKGKGEPSYSIEKAIKKDKHRNTVSGDRNNYEMYPVSPRSPKSPKSPTYYSHGNNGRSKLGLEATGVKTAWNSQLYQDYNGSRRRGLSTGQRVGEGLKRRLENLAWIKKSTSTE</sequence>
<dbReference type="InterPro" id="IPR013226">
    <property type="entry name" value="Pal1"/>
</dbReference>
<dbReference type="GO" id="GO:0005737">
    <property type="term" value="C:cytoplasm"/>
    <property type="evidence" value="ECO:0007669"/>
    <property type="project" value="TreeGrafter"/>
</dbReference>
<dbReference type="PANTHER" id="PTHR28307:SF1">
    <property type="entry name" value="PAL1 CELL MORPHOLOGY PROTEIN"/>
    <property type="match status" value="1"/>
</dbReference>
<comment type="caution">
    <text evidence="2">The sequence shown here is derived from an EMBL/GenBank/DDBJ whole genome shotgun (WGS) entry which is preliminary data.</text>
</comment>